<sequence>MANPFISSYTECIQPPLNAVNSMRQRNILEEGVELPTIVIVGDQKNNLDEGHKQADDGVDSWTVDCVCGARDDDPRAHGRM</sequence>
<protein>
    <submittedName>
        <fullName evidence="1">Dynamin-related protein 4A</fullName>
    </submittedName>
</protein>
<evidence type="ECO:0000313" key="2">
    <source>
        <dbReference type="Proteomes" id="UP001418222"/>
    </source>
</evidence>
<gene>
    <name evidence="1" type="primary">DRP4A</name>
    <name evidence="1" type="ORF">KSP39_PZI020614</name>
</gene>
<reference evidence="1 2" key="1">
    <citation type="journal article" date="2022" name="Nat. Plants">
        <title>Genomes of leafy and leafless Platanthera orchids illuminate the evolution of mycoheterotrophy.</title>
        <authorList>
            <person name="Li M.H."/>
            <person name="Liu K.W."/>
            <person name="Li Z."/>
            <person name="Lu H.C."/>
            <person name="Ye Q.L."/>
            <person name="Zhang D."/>
            <person name="Wang J.Y."/>
            <person name="Li Y.F."/>
            <person name="Zhong Z.M."/>
            <person name="Liu X."/>
            <person name="Yu X."/>
            <person name="Liu D.K."/>
            <person name="Tu X.D."/>
            <person name="Liu B."/>
            <person name="Hao Y."/>
            <person name="Liao X.Y."/>
            <person name="Jiang Y.T."/>
            <person name="Sun W.H."/>
            <person name="Chen J."/>
            <person name="Chen Y.Q."/>
            <person name="Ai Y."/>
            <person name="Zhai J.W."/>
            <person name="Wu S.S."/>
            <person name="Zhou Z."/>
            <person name="Hsiao Y.Y."/>
            <person name="Wu W.L."/>
            <person name="Chen Y.Y."/>
            <person name="Lin Y.F."/>
            <person name="Hsu J.L."/>
            <person name="Li C.Y."/>
            <person name="Wang Z.W."/>
            <person name="Zhao X."/>
            <person name="Zhong W.Y."/>
            <person name="Ma X.K."/>
            <person name="Ma L."/>
            <person name="Huang J."/>
            <person name="Chen G.Z."/>
            <person name="Huang M.Z."/>
            <person name="Huang L."/>
            <person name="Peng D.H."/>
            <person name="Luo Y.B."/>
            <person name="Zou S.Q."/>
            <person name="Chen S.P."/>
            <person name="Lan S."/>
            <person name="Tsai W.C."/>
            <person name="Van de Peer Y."/>
            <person name="Liu Z.J."/>
        </authorList>
    </citation>
    <scope>NUCLEOTIDE SEQUENCE [LARGE SCALE GENOMIC DNA]</scope>
    <source>
        <strain evidence="1">Lor287</strain>
    </source>
</reference>
<organism evidence="1 2">
    <name type="scientific">Platanthera zijinensis</name>
    <dbReference type="NCBI Taxonomy" id="2320716"/>
    <lineage>
        <taxon>Eukaryota</taxon>
        <taxon>Viridiplantae</taxon>
        <taxon>Streptophyta</taxon>
        <taxon>Embryophyta</taxon>
        <taxon>Tracheophyta</taxon>
        <taxon>Spermatophyta</taxon>
        <taxon>Magnoliopsida</taxon>
        <taxon>Liliopsida</taxon>
        <taxon>Asparagales</taxon>
        <taxon>Orchidaceae</taxon>
        <taxon>Orchidoideae</taxon>
        <taxon>Orchideae</taxon>
        <taxon>Orchidinae</taxon>
        <taxon>Platanthera</taxon>
    </lineage>
</organism>
<dbReference type="EMBL" id="JBBWWQ010000018">
    <property type="protein sequence ID" value="KAK8921482.1"/>
    <property type="molecule type" value="Genomic_DNA"/>
</dbReference>
<name>A0AAP0B0H2_9ASPA</name>
<comment type="caution">
    <text evidence="1">The sequence shown here is derived from an EMBL/GenBank/DDBJ whole genome shotgun (WGS) entry which is preliminary data.</text>
</comment>
<dbReference type="Proteomes" id="UP001418222">
    <property type="component" value="Unassembled WGS sequence"/>
</dbReference>
<dbReference type="AlphaFoldDB" id="A0AAP0B0H2"/>
<keyword evidence="2" id="KW-1185">Reference proteome</keyword>
<accession>A0AAP0B0H2</accession>
<evidence type="ECO:0000313" key="1">
    <source>
        <dbReference type="EMBL" id="KAK8921482.1"/>
    </source>
</evidence>
<proteinExistence type="predicted"/>